<keyword evidence="12 19" id="KW-0326">Glycosidase</keyword>
<keyword evidence="9 16" id="KW-1015">Disulfide bond</keyword>
<evidence type="ECO:0000256" key="9">
    <source>
        <dbReference type="ARBA" id="ARBA00023157"/>
    </source>
</evidence>
<evidence type="ECO:0000256" key="18">
    <source>
        <dbReference type="RuleBase" id="RU003615"/>
    </source>
</evidence>
<evidence type="ECO:0000259" key="21">
    <source>
        <dbReference type="SMART" id="SM00642"/>
    </source>
</evidence>
<dbReference type="Gene3D" id="3.20.20.80">
    <property type="entry name" value="Glycosidases"/>
    <property type="match status" value="1"/>
</dbReference>
<evidence type="ECO:0000256" key="17">
    <source>
        <dbReference type="PIRSR" id="PIRSR001024-5"/>
    </source>
</evidence>
<sequence length="547" mass="59219">MKAPHLSLVLSALTAGAFAASAADWQKRSIYQVVVDRFATSDGSSPPCFTGDRRYCGGTWDGLINKLDYIENMGFDAVWISPIVANVAGNTSYGEAYHGYWPSDINNLNPHFGTPDDLKNLVTALHGRGMYLMVDVVVNHMVALPDNTSASTAGVPALDYSTITPFGTSTDYHAPCFIQDYNNQTDVEQCWLGDVNLPLADLNTENQTTVDIMYQWIGDLVKTYDIDGLRIDTAKHIRKDFWPGFASAAGVFTIAEILEGSTDYTAPYTQVLDSILDYPTYFALTDGFKSASGNLSNIANIITQAQKSYKGGAFSTGAFLDNHDQPRFASTTSDQSLVRNAMVLPYIHDGIPIVYYGQEQGFQGASDPDNREALWLSDYVDDPAQRPLLDQLGRLNAARKAAISAPGYSFLESPMKFVSPPGEAPTIAISKPPLLALLTNLGNQSTVVYGLPDAGLGNNTAVIDILNCAQWRTGETGEIHVKREHGMPQVLMPASVLSAMNSTLCRDVVTKLAAGQGTDSGAPRENRQSLVAIMFAFVVTGLSMMLV</sequence>
<dbReference type="InterPro" id="IPR013777">
    <property type="entry name" value="A-amylase-like"/>
</dbReference>
<dbReference type="EMBL" id="JH687561">
    <property type="protein sequence ID" value="EIN03580.1"/>
    <property type="molecule type" value="Genomic_DNA"/>
</dbReference>
<evidence type="ECO:0000256" key="7">
    <source>
        <dbReference type="ARBA" id="ARBA00022801"/>
    </source>
</evidence>
<accession>R7RZN8</accession>
<feature type="binding site" evidence="15">
    <location>
        <position position="201"/>
    </location>
    <ligand>
        <name>Ca(2+)</name>
        <dbReference type="ChEBI" id="CHEBI:29108"/>
        <label>1</label>
    </ligand>
</feature>
<dbReference type="HOGENOM" id="CLU_006462_7_2_1"/>
<dbReference type="eggNOG" id="KOG0471">
    <property type="taxonomic scope" value="Eukaryota"/>
</dbReference>
<evidence type="ECO:0000256" key="10">
    <source>
        <dbReference type="ARBA" id="ARBA00023180"/>
    </source>
</evidence>
<dbReference type="PANTHER" id="PTHR10357">
    <property type="entry name" value="ALPHA-AMYLASE FAMILY MEMBER"/>
    <property type="match status" value="1"/>
</dbReference>
<evidence type="ECO:0000256" key="2">
    <source>
        <dbReference type="ARBA" id="ARBA00001913"/>
    </source>
</evidence>
<name>R7RZN8_PUNST</name>
<dbReference type="AlphaFoldDB" id="R7RZN8"/>
<feature type="binding site" evidence="15">
    <location>
        <position position="236"/>
    </location>
    <ligand>
        <name>Ca(2+)</name>
        <dbReference type="ChEBI" id="CHEBI:29108"/>
        <label>1</label>
    </ligand>
</feature>
<comment type="catalytic activity">
    <reaction evidence="1 19">
        <text>Endohydrolysis of (1-&gt;4)-alpha-D-glucosidic linkages in polysaccharides containing three or more (1-&gt;4)-alpha-linked D-glucose units.</text>
        <dbReference type="EC" id="3.2.1.1"/>
    </reaction>
</comment>
<comment type="cofactor">
    <cofactor evidence="2">
        <name>Ca(2+)</name>
        <dbReference type="ChEBI" id="CHEBI:29108"/>
    </cofactor>
</comment>
<evidence type="ECO:0000256" key="16">
    <source>
        <dbReference type="PIRSR" id="PIRSR001024-4"/>
    </source>
</evidence>
<protein>
    <recommendedName>
        <fullName evidence="4 19">Alpha-amylase</fullName>
        <ecNumber evidence="4 19">3.2.1.1</ecNumber>
    </recommendedName>
</protein>
<dbReference type="SMART" id="SM00642">
    <property type="entry name" value="Aamy"/>
    <property type="match status" value="1"/>
</dbReference>
<comment type="similarity">
    <text evidence="3 18">Belongs to the glycosyl hydrolase 13 family.</text>
</comment>
<keyword evidence="10" id="KW-0325">Glycoprotein</keyword>
<feature type="binding site" evidence="17">
    <location>
        <position position="101"/>
    </location>
    <ligand>
        <name>substrate</name>
    </ligand>
</feature>
<feature type="chain" id="PRO_5004455403" description="Alpha-amylase" evidence="20">
    <location>
        <begin position="20"/>
        <end position="547"/>
    </location>
</feature>
<evidence type="ECO:0000256" key="19">
    <source>
        <dbReference type="RuleBase" id="RU361134"/>
    </source>
</evidence>
<dbReference type="PIRSF" id="PIRSF001024">
    <property type="entry name" value="Alph-amyl_fung"/>
    <property type="match status" value="1"/>
</dbReference>
<keyword evidence="7 19" id="KW-0378">Hydrolase</keyword>
<keyword evidence="8 15" id="KW-0106">Calcium</keyword>
<dbReference type="CDD" id="cd11319">
    <property type="entry name" value="AmyAc_euk_AmyA"/>
    <property type="match status" value="1"/>
</dbReference>
<feature type="binding site" evidence="15">
    <location>
        <position position="188"/>
    </location>
    <ligand>
        <name>Ca(2+)</name>
        <dbReference type="ChEBI" id="CHEBI:29108"/>
        <label>1</label>
    </ligand>
</feature>
<dbReference type="SUPFAM" id="SSF51445">
    <property type="entry name" value="(Trans)glycosidases"/>
    <property type="match status" value="1"/>
</dbReference>
<dbReference type="GO" id="GO:0005509">
    <property type="term" value="F:calcium ion binding"/>
    <property type="evidence" value="ECO:0007669"/>
    <property type="project" value="InterPro"/>
</dbReference>
<feature type="active site" description="Proton donor" evidence="13">
    <location>
        <position position="256"/>
    </location>
</feature>
<evidence type="ECO:0000256" key="12">
    <source>
        <dbReference type="ARBA" id="ARBA00023295"/>
    </source>
</evidence>
<gene>
    <name evidence="22" type="ORF">PUNSTDRAFT_77976</name>
</gene>
<feature type="site" description="Transition state stabilizer" evidence="14">
    <location>
        <position position="324"/>
    </location>
</feature>
<dbReference type="Gene3D" id="2.60.40.1180">
    <property type="entry name" value="Golgi alpha-mannosidase II"/>
    <property type="match status" value="1"/>
</dbReference>
<dbReference type="OrthoDB" id="204980at2759"/>
<evidence type="ECO:0000256" key="3">
    <source>
        <dbReference type="ARBA" id="ARBA00008061"/>
    </source>
</evidence>
<feature type="binding site" evidence="17">
    <location>
        <position position="324"/>
    </location>
    <ligand>
        <name>substrate</name>
    </ligand>
</feature>
<dbReference type="GO" id="GO:0016052">
    <property type="term" value="P:carbohydrate catabolic process"/>
    <property type="evidence" value="ECO:0007669"/>
    <property type="project" value="InterPro"/>
</dbReference>
<feature type="binding site" evidence="15">
    <location>
        <position position="139"/>
    </location>
    <ligand>
        <name>Ca(2+)</name>
        <dbReference type="ChEBI" id="CHEBI:29108"/>
        <label>1</label>
    </ligand>
</feature>
<organism evidence="22 23">
    <name type="scientific">Punctularia strigosozonata (strain HHB-11173)</name>
    <name type="common">White-rot fungus</name>
    <dbReference type="NCBI Taxonomy" id="741275"/>
    <lineage>
        <taxon>Eukaryota</taxon>
        <taxon>Fungi</taxon>
        <taxon>Dikarya</taxon>
        <taxon>Basidiomycota</taxon>
        <taxon>Agaricomycotina</taxon>
        <taxon>Agaricomycetes</taxon>
        <taxon>Corticiales</taxon>
        <taxon>Punctulariaceae</taxon>
        <taxon>Punctularia</taxon>
    </lineage>
</organism>
<dbReference type="FunFam" id="3.20.20.80:FF:000120">
    <property type="entry name" value="Alpha-amylase A"/>
    <property type="match status" value="1"/>
</dbReference>
<keyword evidence="6 20" id="KW-0732">Signal</keyword>
<evidence type="ECO:0000256" key="11">
    <source>
        <dbReference type="ARBA" id="ARBA00023277"/>
    </source>
</evidence>
<feature type="binding site" evidence="17">
    <location>
        <position position="371"/>
    </location>
    <ligand>
        <name>substrate</name>
    </ligand>
</feature>
<dbReference type="EC" id="3.2.1.1" evidence="4 19"/>
<evidence type="ECO:0000256" key="1">
    <source>
        <dbReference type="ARBA" id="ARBA00000548"/>
    </source>
</evidence>
<feature type="binding site" evidence="15">
    <location>
        <position position="256"/>
    </location>
    <ligand>
        <name>Ca(2+)</name>
        <dbReference type="ChEBI" id="CHEBI:29108"/>
        <label>2</label>
    </ligand>
</feature>
<feature type="disulfide bond" evidence="16">
    <location>
        <begin position="48"/>
        <end position="56"/>
    </location>
</feature>
<feature type="disulfide bond" evidence="16">
    <location>
        <begin position="468"/>
        <end position="505"/>
    </location>
</feature>
<dbReference type="OMA" id="AHNWLFT"/>
<dbReference type="InterPro" id="IPR017853">
    <property type="entry name" value="GH"/>
</dbReference>
<evidence type="ECO:0000256" key="5">
    <source>
        <dbReference type="ARBA" id="ARBA00022723"/>
    </source>
</evidence>
<feature type="signal peptide" evidence="20">
    <location>
        <begin position="1"/>
        <end position="19"/>
    </location>
</feature>
<dbReference type="GO" id="GO:0004556">
    <property type="term" value="F:alpha-amylase activity"/>
    <property type="evidence" value="ECO:0007669"/>
    <property type="project" value="UniProtKB-UniRule"/>
</dbReference>
<feature type="domain" description="Glycosyl hydrolase family 13 catalytic" evidence="21">
    <location>
        <begin position="32"/>
        <end position="399"/>
    </location>
</feature>
<feature type="disulfide bond" evidence="16">
    <location>
        <begin position="176"/>
        <end position="190"/>
    </location>
</feature>
<dbReference type="InterPro" id="IPR013780">
    <property type="entry name" value="Glyco_hydro_b"/>
</dbReference>
<evidence type="ECO:0000256" key="6">
    <source>
        <dbReference type="ARBA" id="ARBA00022729"/>
    </source>
</evidence>
<evidence type="ECO:0000256" key="4">
    <source>
        <dbReference type="ARBA" id="ARBA00012595"/>
    </source>
</evidence>
<dbReference type="InterPro" id="IPR006046">
    <property type="entry name" value="Alpha_amylase"/>
</dbReference>
<feature type="active site" description="Nucleophile" evidence="13">
    <location>
        <position position="232"/>
    </location>
</feature>
<dbReference type="Proteomes" id="UP000054196">
    <property type="component" value="Unassembled WGS sequence"/>
</dbReference>
<dbReference type="Pfam" id="PF00128">
    <property type="entry name" value="Alpha-amylase"/>
    <property type="match status" value="1"/>
</dbReference>
<evidence type="ECO:0000313" key="23">
    <source>
        <dbReference type="Proteomes" id="UP000054196"/>
    </source>
</evidence>
<evidence type="ECO:0000256" key="14">
    <source>
        <dbReference type="PIRSR" id="PIRSR001024-2"/>
    </source>
</evidence>
<dbReference type="PRINTS" id="PR00110">
    <property type="entry name" value="ALPHAAMYLASE"/>
</dbReference>
<proteinExistence type="inferred from homology"/>
<evidence type="ECO:0000256" key="8">
    <source>
        <dbReference type="ARBA" id="ARBA00022837"/>
    </source>
</evidence>
<evidence type="ECO:0000256" key="15">
    <source>
        <dbReference type="PIRSR" id="PIRSR001024-3"/>
    </source>
</evidence>
<evidence type="ECO:0000256" key="13">
    <source>
        <dbReference type="PIRSR" id="PIRSR001024-1"/>
    </source>
</evidence>
<feature type="binding site" evidence="15">
    <location>
        <position position="232"/>
    </location>
    <ligand>
        <name>Ca(2+)</name>
        <dbReference type="ChEBI" id="CHEBI:29108"/>
        <label>2</label>
    </ligand>
</feature>
<feature type="binding site" evidence="17">
    <location>
        <position position="230"/>
    </location>
    <ligand>
        <name>substrate</name>
    </ligand>
</feature>
<dbReference type="Pfam" id="PF09260">
    <property type="entry name" value="A_amylase_dom_C"/>
    <property type="match status" value="1"/>
</dbReference>
<dbReference type="GeneID" id="18885769"/>
<dbReference type="SUPFAM" id="SSF51011">
    <property type="entry name" value="Glycosyl hydrolase domain"/>
    <property type="match status" value="1"/>
</dbReference>
<evidence type="ECO:0000313" key="22">
    <source>
        <dbReference type="EMBL" id="EIN03580.1"/>
    </source>
</evidence>
<dbReference type="InterPro" id="IPR006047">
    <property type="entry name" value="GH13_cat_dom"/>
</dbReference>
<keyword evidence="23" id="KW-1185">Reference proteome</keyword>
<dbReference type="RefSeq" id="XP_007389237.1">
    <property type="nucleotide sequence ID" value="XM_007389175.1"/>
</dbReference>
<dbReference type="KEGG" id="psq:PUNSTDRAFT_77976"/>
<keyword evidence="11 19" id="KW-0119">Carbohydrate metabolism</keyword>
<feature type="binding site" evidence="17">
    <location>
        <position position="260"/>
    </location>
    <ligand>
        <name>substrate</name>
    </ligand>
</feature>
<keyword evidence="5 15" id="KW-0479">Metal-binding</keyword>
<feature type="binding site" evidence="17">
    <location>
        <position position="140"/>
    </location>
    <ligand>
        <name>substrate</name>
    </ligand>
</feature>
<reference evidence="23" key="1">
    <citation type="journal article" date="2012" name="Science">
        <title>The Paleozoic origin of enzymatic lignin decomposition reconstructed from 31 fungal genomes.</title>
        <authorList>
            <person name="Floudas D."/>
            <person name="Binder M."/>
            <person name="Riley R."/>
            <person name="Barry K."/>
            <person name="Blanchette R.A."/>
            <person name="Henrissat B."/>
            <person name="Martinez A.T."/>
            <person name="Otillar R."/>
            <person name="Spatafora J.W."/>
            <person name="Yadav J.S."/>
            <person name="Aerts A."/>
            <person name="Benoit I."/>
            <person name="Boyd A."/>
            <person name="Carlson A."/>
            <person name="Copeland A."/>
            <person name="Coutinho P.M."/>
            <person name="de Vries R.P."/>
            <person name="Ferreira P."/>
            <person name="Findley K."/>
            <person name="Foster B."/>
            <person name="Gaskell J."/>
            <person name="Glotzer D."/>
            <person name="Gorecki P."/>
            <person name="Heitman J."/>
            <person name="Hesse C."/>
            <person name="Hori C."/>
            <person name="Igarashi K."/>
            <person name="Jurgens J.A."/>
            <person name="Kallen N."/>
            <person name="Kersten P."/>
            <person name="Kohler A."/>
            <person name="Kuees U."/>
            <person name="Kumar T.K.A."/>
            <person name="Kuo A."/>
            <person name="LaButti K."/>
            <person name="Larrondo L.F."/>
            <person name="Lindquist E."/>
            <person name="Ling A."/>
            <person name="Lombard V."/>
            <person name="Lucas S."/>
            <person name="Lundell T."/>
            <person name="Martin R."/>
            <person name="McLaughlin D.J."/>
            <person name="Morgenstern I."/>
            <person name="Morin E."/>
            <person name="Murat C."/>
            <person name="Nagy L.G."/>
            <person name="Nolan M."/>
            <person name="Ohm R.A."/>
            <person name="Patyshakuliyeva A."/>
            <person name="Rokas A."/>
            <person name="Ruiz-Duenas F.J."/>
            <person name="Sabat G."/>
            <person name="Salamov A."/>
            <person name="Samejima M."/>
            <person name="Schmutz J."/>
            <person name="Slot J.C."/>
            <person name="St John F."/>
            <person name="Stenlid J."/>
            <person name="Sun H."/>
            <person name="Sun S."/>
            <person name="Syed K."/>
            <person name="Tsang A."/>
            <person name="Wiebenga A."/>
            <person name="Young D."/>
            <person name="Pisabarro A."/>
            <person name="Eastwood D.C."/>
            <person name="Martin F."/>
            <person name="Cullen D."/>
            <person name="Grigoriev I.V."/>
            <person name="Hibbett D.S."/>
        </authorList>
    </citation>
    <scope>NUCLEOTIDE SEQUENCE [LARGE SCALE GENOMIC DNA]</scope>
    <source>
        <strain evidence="23">HHB-11173 SS5</strain>
    </source>
</reference>
<evidence type="ECO:0000256" key="20">
    <source>
        <dbReference type="SAM" id="SignalP"/>
    </source>
</evidence>
<dbReference type="PANTHER" id="PTHR10357:SF215">
    <property type="entry name" value="ALPHA-AMYLASE 1"/>
    <property type="match status" value="1"/>
</dbReference>
<dbReference type="InterPro" id="IPR015340">
    <property type="entry name" value="A_amylase_C_dom"/>
</dbReference>